<sequence length="403" mass="46121">MARAIGELCRAGLVVVIDEFQYFTRAALKRFNSFLQAEVDKLRDSNIKQGGLFVLGSLHADMNQLLEDKGAPLYGRLTQRIKLDHWDFEDLLDVFRSQDVLAPSQWLTLWTFFEGVPKFYHDAFEQDLYQVGPEKFADELLTRMFLRSSSPLSEEADTWFLRELRGRSLSMLTFLADHAGCGNGELLAGVGAPEEKTQISAYLGKLVTNYEMISKLNPVFSDEKSRNARYYIADNFLQAWLAVAKPAREAARMKPIEKTLELARPRLMGLEGFAFEKLIRKLQQECSRKGKGDFELSSMQLGYWNRPKDASRNIEIDLVALDETNKRVRFGSCKRSADAHTNTSVAEFERHVEGFISARQHRHMQDWTKEMVLFSPTLTQGDRAHFTAKGYIARDLNDYAALF</sequence>
<name>A0A1I4TFT1_9BURK</name>
<feature type="domain" description="DUF234" evidence="1">
    <location>
        <begin position="240"/>
        <end position="337"/>
    </location>
</feature>
<reference evidence="2 3" key="1">
    <citation type="submission" date="2016-10" db="EMBL/GenBank/DDBJ databases">
        <authorList>
            <person name="de Groot N.N."/>
        </authorList>
    </citation>
    <scope>NUCLEOTIDE SEQUENCE [LARGE SCALE GENOMIC DNA]</scope>
    <source>
        <strain evidence="2 3">ATCC 43154</strain>
    </source>
</reference>
<evidence type="ECO:0000259" key="1">
    <source>
        <dbReference type="Pfam" id="PF03008"/>
    </source>
</evidence>
<dbReference type="InterPro" id="IPR004256">
    <property type="entry name" value="DUF234"/>
</dbReference>
<proteinExistence type="predicted"/>
<dbReference type="PANTHER" id="PTHR34704">
    <property type="entry name" value="ATPASE"/>
    <property type="match status" value="1"/>
</dbReference>
<dbReference type="Pfam" id="PF03008">
    <property type="entry name" value="DUF234"/>
    <property type="match status" value="1"/>
</dbReference>
<protein>
    <recommendedName>
        <fullName evidence="1">DUF234 domain-containing protein</fullName>
    </recommendedName>
</protein>
<evidence type="ECO:0000313" key="2">
    <source>
        <dbReference type="EMBL" id="SFM75552.1"/>
    </source>
</evidence>
<dbReference type="EMBL" id="FOTW01000031">
    <property type="protein sequence ID" value="SFM75552.1"/>
    <property type="molecule type" value="Genomic_DNA"/>
</dbReference>
<dbReference type="SUPFAM" id="SSF52540">
    <property type="entry name" value="P-loop containing nucleoside triphosphate hydrolases"/>
    <property type="match status" value="1"/>
</dbReference>
<dbReference type="Proteomes" id="UP000199470">
    <property type="component" value="Unassembled WGS sequence"/>
</dbReference>
<keyword evidence="3" id="KW-1185">Reference proteome</keyword>
<dbReference type="PANTHER" id="PTHR34704:SF1">
    <property type="entry name" value="ATPASE"/>
    <property type="match status" value="1"/>
</dbReference>
<dbReference type="Gene3D" id="3.40.50.300">
    <property type="entry name" value="P-loop containing nucleotide triphosphate hydrolases"/>
    <property type="match status" value="1"/>
</dbReference>
<gene>
    <name evidence="2" type="ORF">SAMN02982985_05186</name>
</gene>
<dbReference type="InterPro" id="IPR027417">
    <property type="entry name" value="P-loop_NTPase"/>
</dbReference>
<organism evidence="2 3">
    <name type="scientific">Rugamonas rubra</name>
    <dbReference type="NCBI Taxonomy" id="758825"/>
    <lineage>
        <taxon>Bacteria</taxon>
        <taxon>Pseudomonadati</taxon>
        <taxon>Pseudomonadota</taxon>
        <taxon>Betaproteobacteria</taxon>
        <taxon>Burkholderiales</taxon>
        <taxon>Oxalobacteraceae</taxon>
        <taxon>Telluria group</taxon>
        <taxon>Rugamonas</taxon>
    </lineage>
</organism>
<dbReference type="STRING" id="758825.SAMN02982985_05186"/>
<accession>A0A1I4TFT1</accession>
<evidence type="ECO:0000313" key="3">
    <source>
        <dbReference type="Proteomes" id="UP000199470"/>
    </source>
</evidence>
<dbReference type="AlphaFoldDB" id="A0A1I4TFT1"/>